<evidence type="ECO:0000313" key="5">
    <source>
        <dbReference type="EMBL" id="MBP2025512.1"/>
    </source>
</evidence>
<sequence>MNKISELQTQYSSMFDKRKICSYDVEQILEPTHLIMHQNSRFLYFTKGKGTIKLNGKSYEILPNSCVAIIPWEISEVTEVLEPLQFIKVIYNFNFLNENIKASYSPLSEEMNFLQELSECPIVYCDKKEAENLSIILNDIKEEVGVESLLDTKQHKILSNIYITNKIIEFLIHYIRIKHKTKNLDCIDSSNISQEDKSSIFKYLYSHLREKQTLKSISSLFYISESTLSNYCVSITGNTFHDLLDEMRLVKTMDFLMYSDFSLNMIAEIVGFGDASHLSKFFTKRIGTTPRKYRKINQNVVNILNSEEKNITYDLIMYIKNNFLENLDEKYLSEKFSMSISEINKILLFNVEMNVDDFLKYLRINYACKLLKTTNYTILNIAIMVGYNNVKTFNNHFYCLKKMRPTDFRRDVEIQV</sequence>
<keyword evidence="3" id="KW-0804">Transcription</keyword>
<evidence type="ECO:0000259" key="4">
    <source>
        <dbReference type="PROSITE" id="PS01124"/>
    </source>
</evidence>
<evidence type="ECO:0000256" key="1">
    <source>
        <dbReference type="ARBA" id="ARBA00023015"/>
    </source>
</evidence>
<dbReference type="SUPFAM" id="SSF46689">
    <property type="entry name" value="Homeodomain-like"/>
    <property type="match status" value="2"/>
</dbReference>
<organism evidence="5 6">
    <name type="scientific">Peptoniphilus stercorisuis</name>
    <dbReference type="NCBI Taxonomy" id="1436965"/>
    <lineage>
        <taxon>Bacteria</taxon>
        <taxon>Bacillati</taxon>
        <taxon>Bacillota</taxon>
        <taxon>Tissierellia</taxon>
        <taxon>Tissierellales</taxon>
        <taxon>Peptoniphilaceae</taxon>
        <taxon>Peptoniphilus</taxon>
    </lineage>
</organism>
<dbReference type="PROSITE" id="PS01124">
    <property type="entry name" value="HTH_ARAC_FAMILY_2"/>
    <property type="match status" value="2"/>
</dbReference>
<proteinExistence type="predicted"/>
<dbReference type="InterPro" id="IPR018062">
    <property type="entry name" value="HTH_AraC-typ_CS"/>
</dbReference>
<dbReference type="Pfam" id="PF12833">
    <property type="entry name" value="HTH_18"/>
    <property type="match status" value="2"/>
</dbReference>
<evidence type="ECO:0000313" key="6">
    <source>
        <dbReference type="Proteomes" id="UP001519306"/>
    </source>
</evidence>
<dbReference type="PANTHER" id="PTHR43280">
    <property type="entry name" value="ARAC-FAMILY TRANSCRIPTIONAL REGULATOR"/>
    <property type="match status" value="1"/>
</dbReference>
<evidence type="ECO:0000256" key="2">
    <source>
        <dbReference type="ARBA" id="ARBA00023125"/>
    </source>
</evidence>
<keyword evidence="2" id="KW-0238">DNA-binding</keyword>
<comment type="caution">
    <text evidence="5">The sequence shown here is derived from an EMBL/GenBank/DDBJ whole genome shotgun (WGS) entry which is preliminary data.</text>
</comment>
<dbReference type="Gene3D" id="1.10.10.60">
    <property type="entry name" value="Homeodomain-like"/>
    <property type="match status" value="2"/>
</dbReference>
<keyword evidence="1" id="KW-0805">Transcription regulation</keyword>
<dbReference type="InterPro" id="IPR009057">
    <property type="entry name" value="Homeodomain-like_sf"/>
</dbReference>
<protein>
    <submittedName>
        <fullName evidence="5">AraC-like DNA-binding protein</fullName>
    </submittedName>
</protein>
<feature type="domain" description="HTH araC/xylS-type" evidence="4">
    <location>
        <begin position="198"/>
        <end position="296"/>
    </location>
</feature>
<keyword evidence="6" id="KW-1185">Reference proteome</keyword>
<evidence type="ECO:0000256" key="3">
    <source>
        <dbReference type="ARBA" id="ARBA00023163"/>
    </source>
</evidence>
<name>A0ABS4KCK5_9FIRM</name>
<dbReference type="InterPro" id="IPR037923">
    <property type="entry name" value="HTH-like"/>
</dbReference>
<dbReference type="SMART" id="SM00342">
    <property type="entry name" value="HTH_ARAC"/>
    <property type="match status" value="2"/>
</dbReference>
<accession>A0ABS4KCK5</accession>
<dbReference type="PROSITE" id="PS00041">
    <property type="entry name" value="HTH_ARAC_FAMILY_1"/>
    <property type="match status" value="1"/>
</dbReference>
<gene>
    <name evidence="5" type="ORF">J2Z71_001045</name>
</gene>
<feature type="domain" description="HTH araC/xylS-type" evidence="4">
    <location>
        <begin position="313"/>
        <end position="411"/>
    </location>
</feature>
<dbReference type="PANTHER" id="PTHR43280:SF2">
    <property type="entry name" value="HTH-TYPE TRANSCRIPTIONAL REGULATOR EXSA"/>
    <property type="match status" value="1"/>
</dbReference>
<dbReference type="Proteomes" id="UP001519306">
    <property type="component" value="Unassembled WGS sequence"/>
</dbReference>
<dbReference type="RefSeq" id="WP_210060802.1">
    <property type="nucleotide sequence ID" value="NZ_JAGGLJ010000008.1"/>
</dbReference>
<reference evidence="5 6" key="1">
    <citation type="submission" date="2021-03" db="EMBL/GenBank/DDBJ databases">
        <title>Genomic Encyclopedia of Type Strains, Phase IV (KMG-IV): sequencing the most valuable type-strain genomes for metagenomic binning, comparative biology and taxonomic classification.</title>
        <authorList>
            <person name="Goeker M."/>
        </authorList>
    </citation>
    <scope>NUCLEOTIDE SEQUENCE [LARGE SCALE GENOMIC DNA]</scope>
    <source>
        <strain evidence="5 6">DSM 27563</strain>
    </source>
</reference>
<dbReference type="SUPFAM" id="SSF51215">
    <property type="entry name" value="Regulatory protein AraC"/>
    <property type="match status" value="1"/>
</dbReference>
<dbReference type="InterPro" id="IPR018060">
    <property type="entry name" value="HTH_AraC"/>
</dbReference>
<dbReference type="EMBL" id="JAGGLJ010000008">
    <property type="protein sequence ID" value="MBP2025512.1"/>
    <property type="molecule type" value="Genomic_DNA"/>
</dbReference>